<dbReference type="SUPFAM" id="SSF53706">
    <property type="entry name" value="Formate dehydrogenase/DMSO reductase, domains 1-3"/>
    <property type="match status" value="1"/>
</dbReference>
<comment type="cofactor">
    <cofactor evidence="1">
        <name>Mo-bis(molybdopterin guanine dinucleotide)</name>
        <dbReference type="ChEBI" id="CHEBI:60539"/>
    </cofactor>
</comment>
<accession>A0A7R7MVV0</accession>
<dbReference type="Proteomes" id="UP000595205">
    <property type="component" value="Chromosome"/>
</dbReference>
<reference evidence="12 14" key="1">
    <citation type="submission" date="2020-12" db="EMBL/GenBank/DDBJ databases">
        <title>Genome sequence of clinical Mycobacterium intracellulare strains.</title>
        <authorList>
            <person name="Tateishi Y."/>
            <person name="Matsumoto S."/>
            <person name="Fukushima Y."/>
            <person name="Nakajima C."/>
            <person name="Suzuki Y."/>
        </authorList>
    </citation>
    <scope>NUCLEOTIDE SEQUENCE [LARGE SCALE GENOMIC DNA]</scope>
    <source>
        <strain evidence="12 14">M018</strain>
    </source>
</reference>
<evidence type="ECO:0000256" key="5">
    <source>
        <dbReference type="ARBA" id="ARBA00022505"/>
    </source>
</evidence>
<evidence type="ECO:0000256" key="3">
    <source>
        <dbReference type="ARBA" id="ARBA00010312"/>
    </source>
</evidence>
<protein>
    <submittedName>
        <fullName evidence="13">FdhF/YdeP family oxidoreductase</fullName>
    </submittedName>
    <submittedName>
        <fullName evidence="12">Putative oxidoreductase</fullName>
    </submittedName>
</protein>
<reference evidence="13" key="2">
    <citation type="submission" date="2023-10" db="EMBL/GenBank/DDBJ databases">
        <title>Characterization and genome sequence of Mycobacterium intracellulare ABSURDO, a novel pathogenic isolate with three colony morphotypes that vary in growth and acid-fastness.</title>
        <authorList>
            <person name="Jude B.A."/>
            <person name="Robinson R.T."/>
        </authorList>
    </citation>
    <scope>NUCLEOTIDE SEQUENCE</scope>
    <source>
        <strain evidence="13">ABSURDO Component B</strain>
    </source>
</reference>
<dbReference type="PIRSF" id="PIRSF000144">
    <property type="entry name" value="CbbBc"/>
    <property type="match status" value="1"/>
</dbReference>
<dbReference type="PANTHER" id="PTHR43105:SF4">
    <property type="entry name" value="PROTEIN YDEP"/>
    <property type="match status" value="1"/>
</dbReference>
<dbReference type="EMBL" id="JAWLLD010000040">
    <property type="protein sequence ID" value="MDV7015419.1"/>
    <property type="molecule type" value="Genomic_DNA"/>
</dbReference>
<evidence type="ECO:0000313" key="14">
    <source>
        <dbReference type="Proteomes" id="UP000595205"/>
    </source>
</evidence>
<name>A0A7R7MVV0_MYCIT</name>
<keyword evidence="6" id="KW-0479">Metal-binding</keyword>
<gene>
    <name evidence="12" type="ORF">MINTM018_37010</name>
    <name evidence="13" type="ORF">R4F53_24410</name>
</gene>
<dbReference type="GO" id="GO:0051539">
    <property type="term" value="F:4 iron, 4 sulfur cluster binding"/>
    <property type="evidence" value="ECO:0007669"/>
    <property type="project" value="UniProtKB-KW"/>
</dbReference>
<dbReference type="Proteomes" id="UP001187143">
    <property type="component" value="Unassembled WGS sequence"/>
</dbReference>
<evidence type="ECO:0000256" key="6">
    <source>
        <dbReference type="ARBA" id="ARBA00022723"/>
    </source>
</evidence>
<dbReference type="SUPFAM" id="SSF50692">
    <property type="entry name" value="ADC-like"/>
    <property type="match status" value="1"/>
</dbReference>
<evidence type="ECO:0000259" key="10">
    <source>
        <dbReference type="Pfam" id="PF00384"/>
    </source>
</evidence>
<dbReference type="InterPro" id="IPR010046">
    <property type="entry name" value="Mopterin_OxRdtse_a_bac"/>
</dbReference>
<dbReference type="NCBIfam" id="TIGR01701">
    <property type="entry name" value="Fdhalpha-like"/>
    <property type="match status" value="1"/>
</dbReference>
<evidence type="ECO:0000256" key="4">
    <source>
        <dbReference type="ARBA" id="ARBA00022485"/>
    </source>
</evidence>
<proteinExistence type="inferred from homology"/>
<dbReference type="GeneID" id="45455852"/>
<evidence type="ECO:0000256" key="7">
    <source>
        <dbReference type="ARBA" id="ARBA00023002"/>
    </source>
</evidence>
<keyword evidence="8" id="KW-0408">Iron</keyword>
<dbReference type="CDD" id="cd02787">
    <property type="entry name" value="MopB_CT_ydeP"/>
    <property type="match status" value="1"/>
</dbReference>
<evidence type="ECO:0000259" key="11">
    <source>
        <dbReference type="Pfam" id="PF01568"/>
    </source>
</evidence>
<dbReference type="RefSeq" id="WP_029384859.1">
    <property type="nucleotide sequence ID" value="NZ_AP024241.1"/>
</dbReference>
<dbReference type="EMBL" id="AP024255">
    <property type="protein sequence ID" value="BCP00932.1"/>
    <property type="molecule type" value="Genomic_DNA"/>
</dbReference>
<keyword evidence="4" id="KW-0004">4Fe-4S</keyword>
<dbReference type="GO" id="GO:0043546">
    <property type="term" value="F:molybdopterin cofactor binding"/>
    <property type="evidence" value="ECO:0007669"/>
    <property type="project" value="InterPro"/>
</dbReference>
<dbReference type="Pfam" id="PF01568">
    <property type="entry name" value="Molydop_binding"/>
    <property type="match status" value="1"/>
</dbReference>
<dbReference type="InterPro" id="IPR050123">
    <property type="entry name" value="Prok_molybdopt-oxidoreductase"/>
</dbReference>
<keyword evidence="7" id="KW-0560">Oxidoreductase</keyword>
<evidence type="ECO:0000256" key="2">
    <source>
        <dbReference type="ARBA" id="ARBA00001966"/>
    </source>
</evidence>
<dbReference type="Pfam" id="PF00384">
    <property type="entry name" value="Molybdopterin"/>
    <property type="match status" value="1"/>
</dbReference>
<organism evidence="12 14">
    <name type="scientific">Mycobacterium intracellulare</name>
    <dbReference type="NCBI Taxonomy" id="1767"/>
    <lineage>
        <taxon>Bacteria</taxon>
        <taxon>Bacillati</taxon>
        <taxon>Actinomycetota</taxon>
        <taxon>Actinomycetes</taxon>
        <taxon>Mycobacteriales</taxon>
        <taxon>Mycobacteriaceae</taxon>
        <taxon>Mycobacterium</taxon>
        <taxon>Mycobacterium avium complex (MAC)</taxon>
    </lineage>
</organism>
<feature type="domain" description="Molybdopterin dinucleotide-binding" evidence="11">
    <location>
        <begin position="655"/>
        <end position="720"/>
    </location>
</feature>
<evidence type="ECO:0000256" key="1">
    <source>
        <dbReference type="ARBA" id="ARBA00001942"/>
    </source>
</evidence>
<keyword evidence="9" id="KW-0411">Iron-sulfur</keyword>
<dbReference type="Gene3D" id="3.40.228.10">
    <property type="entry name" value="Dimethylsulfoxide Reductase, domain 2"/>
    <property type="match status" value="1"/>
</dbReference>
<dbReference type="InterPro" id="IPR006657">
    <property type="entry name" value="MoPterin_dinucl-bd_dom"/>
</dbReference>
<evidence type="ECO:0000256" key="9">
    <source>
        <dbReference type="ARBA" id="ARBA00023014"/>
    </source>
</evidence>
<dbReference type="GO" id="GO:0030151">
    <property type="term" value="F:molybdenum ion binding"/>
    <property type="evidence" value="ECO:0007669"/>
    <property type="project" value="InterPro"/>
</dbReference>
<evidence type="ECO:0000256" key="8">
    <source>
        <dbReference type="ARBA" id="ARBA00023004"/>
    </source>
</evidence>
<evidence type="ECO:0000313" key="12">
    <source>
        <dbReference type="EMBL" id="BCP00932.1"/>
    </source>
</evidence>
<dbReference type="InterPro" id="IPR006656">
    <property type="entry name" value="Mopterin_OxRdtase"/>
</dbReference>
<sequence length="779" mass="84475">MRSHRSAVSGPAAVDYDEHAVTVTPRKREAAGVRAVMVSLQRGFEQMGALRTAAVLARLNQRNGFDCPGCAWPEEHGGRKLAEFCENGAKAVAEEATKRTVTPEFFARHSVAELSAKPEYWLSQQGRLTHPMVLRPGDDHYRPIGWDAAYRLIADQLGALDSPDEAVFYTSGRTSNEAAFCYQLLVRSFGTNNLPDCSNMCHESSGSALTESIGIGKGSVTVEDVELADLIVIAGQNPGTNHPRMLSVLEKAKANGANIIAVNPLPEAGLIRFKDPQKVHGVVGHGIPIADEFVQIRLGGDMALFAGLGRLLLEADDRAPGTVIDTAFVDAHCAGFDEYRRRTLDIDLDDVFAATGIERRQLDRVADMLMASRRTVVCWAMGLTQHAHAVATIGEITNLLLLRGMIGKPGAGVCPVRGHSNVQGDRTMGIWEQMPEEFLAALDDRFGIATPRKHGYDTVAAIRAMRDGRAKVFVGMGGNFASATPDTVVTEAALRNCALTVQISTKLNRSHLVHGNTALILPTLGRTDRDVRGGRKQVVSVEDSMSMVHLSRGSLHPPSDQVRSEVEIVCRLARTLLGAAHPVPWESFAADYDTIRDAIAAVVPGCADYNRKVRAPDGFQLPHPPRDTREFHTSTGRANFAVNPLQWVPVPEGRLVLQTIRSHDQYNTTIYGLDDRYRGVKGGRRVVFINPADIDALGLTPGGRVDLVSEWTDAEGRLQERRAKDFLVVAYSTPVGNAASYYPETNPLVPLDHTAAKSNTPVSKAVVIRVEPAAGGETA</sequence>
<dbReference type="PANTHER" id="PTHR43105">
    <property type="entry name" value="RESPIRATORY NITRATE REDUCTASE"/>
    <property type="match status" value="1"/>
</dbReference>
<dbReference type="InterPro" id="IPR037951">
    <property type="entry name" value="MopB_CT_YdeP"/>
</dbReference>
<comment type="cofactor">
    <cofactor evidence="2">
        <name>[4Fe-4S] cluster</name>
        <dbReference type="ChEBI" id="CHEBI:49883"/>
    </cofactor>
</comment>
<evidence type="ECO:0000313" key="13">
    <source>
        <dbReference type="EMBL" id="MDV7015419.1"/>
    </source>
</evidence>
<dbReference type="Gene3D" id="3.40.50.740">
    <property type="match status" value="1"/>
</dbReference>
<dbReference type="GO" id="GO:0008863">
    <property type="term" value="F:formate dehydrogenase (NAD+) activity"/>
    <property type="evidence" value="ECO:0007669"/>
    <property type="project" value="InterPro"/>
</dbReference>
<comment type="similarity">
    <text evidence="3">Belongs to the prokaryotic molybdopterin-containing oxidoreductase family.</text>
</comment>
<dbReference type="InterPro" id="IPR041953">
    <property type="entry name" value="YdeP_MopB"/>
</dbReference>
<dbReference type="GO" id="GO:0016020">
    <property type="term" value="C:membrane"/>
    <property type="evidence" value="ECO:0007669"/>
    <property type="project" value="TreeGrafter"/>
</dbReference>
<dbReference type="CDD" id="cd02767">
    <property type="entry name" value="MopB_ydeP"/>
    <property type="match status" value="1"/>
</dbReference>
<feature type="domain" description="Molybdopterin oxidoreductase" evidence="10">
    <location>
        <begin position="127"/>
        <end position="503"/>
    </location>
</feature>
<dbReference type="AlphaFoldDB" id="A0A7R7MVV0"/>
<keyword evidence="5" id="KW-0500">Molybdenum</keyword>
<dbReference type="InterPro" id="IPR009010">
    <property type="entry name" value="Asp_de-COase-like_dom_sf"/>
</dbReference>